<dbReference type="GO" id="GO:0006032">
    <property type="term" value="P:chitin catabolic process"/>
    <property type="evidence" value="ECO:0007669"/>
    <property type="project" value="UniProtKB-KW"/>
</dbReference>
<dbReference type="EC" id="3.2.1.14" evidence="3"/>
<keyword evidence="4 9" id="KW-0378">Hydrolase</keyword>
<dbReference type="InterPro" id="IPR011583">
    <property type="entry name" value="Chitinase_II/V-like_cat"/>
</dbReference>
<reference evidence="12 13" key="1">
    <citation type="submission" date="2019-10" db="EMBL/GenBank/DDBJ databases">
        <authorList>
            <person name="Palmer J.M."/>
        </authorList>
    </citation>
    <scope>NUCLEOTIDE SEQUENCE [LARGE SCALE GENOMIC DNA]</scope>
    <source>
        <strain evidence="12 13">TWF696</strain>
    </source>
</reference>
<comment type="catalytic activity">
    <reaction evidence="1">
        <text>Random endo-hydrolysis of N-acetyl-beta-D-glucosaminide (1-&gt;4)-beta-linkages in chitin and chitodextrins.</text>
        <dbReference type="EC" id="3.2.1.14"/>
    </reaction>
</comment>
<evidence type="ECO:0000256" key="7">
    <source>
        <dbReference type="ARBA" id="ARBA00023295"/>
    </source>
</evidence>
<keyword evidence="8" id="KW-0624">Polysaccharide degradation</keyword>
<dbReference type="GO" id="GO:0000272">
    <property type="term" value="P:polysaccharide catabolic process"/>
    <property type="evidence" value="ECO:0007669"/>
    <property type="project" value="UniProtKB-KW"/>
</dbReference>
<sequence length="500" mass="55101">MHIYTIVSFLLAALPLIDGAAIPVVDENCDLSVVTITRRQLVPYVYETPSPVPTTSATYQADVSVDVPVTSSTIAPSTYVPPANISKDDGFTGFRSIGYFADWDIYDRKFYPNMLHAEQFTHILLCFLVIDPTTGEVVMLDGPGDTQVNLEQGTTDWGTGATEGTVKGMVGELFKMKQEYRNLKTMLSVGGWTASSDGKFNKALSTPESRALFASSAVKFVNDFGMDGLDVDWEYPDTLEDGENLADLLRRCREELDKLGPGFELSIAAPCGPKKIDNLPLKEIDESLDFWNLMAYDFAGPGFSKATGHMSNFYPSTENPDSTEFSYVAALDKYLAAGINPRKLITGMPLYGRGFATTDGLGQPFSGAPSGDWEHGVYDYKNLPMNPEDKIFEDEELLASGSYNPDTRVLVSYDTPRMAQLKAQFIMDHGLGGAFWWEVSGDKQDVETNLVQNVLQTFGGASALQKKEGHLEYPNSKYSNIRVWNGTLVAWNRPSFETSS</sequence>
<dbReference type="GO" id="GO:0008843">
    <property type="term" value="F:endochitinase activity"/>
    <property type="evidence" value="ECO:0007669"/>
    <property type="project" value="UniProtKB-EC"/>
</dbReference>
<proteinExistence type="inferred from homology"/>
<evidence type="ECO:0000256" key="10">
    <source>
        <dbReference type="SAM" id="SignalP"/>
    </source>
</evidence>
<dbReference type="CDD" id="cd06548">
    <property type="entry name" value="GH18_chitinase"/>
    <property type="match status" value="1"/>
</dbReference>
<feature type="chain" id="PRO_5043552866" description="chitinase" evidence="10">
    <location>
        <begin position="20"/>
        <end position="500"/>
    </location>
</feature>
<dbReference type="InterPro" id="IPR001223">
    <property type="entry name" value="Glyco_hydro18_cat"/>
</dbReference>
<evidence type="ECO:0000256" key="2">
    <source>
        <dbReference type="ARBA" id="ARBA00008682"/>
    </source>
</evidence>
<dbReference type="Proteomes" id="UP001375240">
    <property type="component" value="Unassembled WGS sequence"/>
</dbReference>
<dbReference type="PANTHER" id="PTHR11177:SF317">
    <property type="entry name" value="CHITINASE 12-RELATED"/>
    <property type="match status" value="1"/>
</dbReference>
<dbReference type="PANTHER" id="PTHR11177">
    <property type="entry name" value="CHITINASE"/>
    <property type="match status" value="1"/>
</dbReference>
<dbReference type="Gene3D" id="3.20.20.80">
    <property type="entry name" value="Glycosidases"/>
    <property type="match status" value="1"/>
</dbReference>
<keyword evidence="10" id="KW-0732">Signal</keyword>
<dbReference type="Gene3D" id="3.10.50.10">
    <property type="match status" value="1"/>
</dbReference>
<protein>
    <recommendedName>
        <fullName evidence="3">chitinase</fullName>
        <ecNumber evidence="3">3.2.1.14</ecNumber>
    </recommendedName>
</protein>
<accession>A0AAV9UXS4</accession>
<keyword evidence="5" id="KW-0146">Chitin degradation</keyword>
<feature type="domain" description="GH18" evidence="11">
    <location>
        <begin position="94"/>
        <end position="461"/>
    </location>
</feature>
<keyword evidence="7 9" id="KW-0326">Glycosidase</keyword>
<dbReference type="SUPFAM" id="SSF54556">
    <property type="entry name" value="Chitinase insertion domain"/>
    <property type="match status" value="1"/>
</dbReference>
<evidence type="ECO:0000313" key="13">
    <source>
        <dbReference type="Proteomes" id="UP001375240"/>
    </source>
</evidence>
<comment type="caution">
    <text evidence="12">The sequence shown here is derived from an EMBL/GenBank/DDBJ whole genome shotgun (WGS) entry which is preliminary data.</text>
</comment>
<dbReference type="EMBL" id="JAVHNQ010000004">
    <property type="protein sequence ID" value="KAK6349894.1"/>
    <property type="molecule type" value="Genomic_DNA"/>
</dbReference>
<dbReference type="InterPro" id="IPR017853">
    <property type="entry name" value="GH"/>
</dbReference>
<comment type="similarity">
    <text evidence="2">Belongs to the glycosyl hydrolase 18 family. Chitinase class V subfamily.</text>
</comment>
<dbReference type="PROSITE" id="PS01095">
    <property type="entry name" value="GH18_1"/>
    <property type="match status" value="1"/>
</dbReference>
<dbReference type="SMART" id="SM00636">
    <property type="entry name" value="Glyco_18"/>
    <property type="match status" value="1"/>
</dbReference>
<evidence type="ECO:0000313" key="12">
    <source>
        <dbReference type="EMBL" id="KAK6349894.1"/>
    </source>
</evidence>
<dbReference type="GO" id="GO:0005576">
    <property type="term" value="C:extracellular region"/>
    <property type="evidence" value="ECO:0007669"/>
    <property type="project" value="TreeGrafter"/>
</dbReference>
<dbReference type="InterPro" id="IPR001579">
    <property type="entry name" value="Glyco_hydro_18_chit_AS"/>
</dbReference>
<organism evidence="12 13">
    <name type="scientific">Orbilia brochopaga</name>
    <dbReference type="NCBI Taxonomy" id="3140254"/>
    <lineage>
        <taxon>Eukaryota</taxon>
        <taxon>Fungi</taxon>
        <taxon>Dikarya</taxon>
        <taxon>Ascomycota</taxon>
        <taxon>Pezizomycotina</taxon>
        <taxon>Orbiliomycetes</taxon>
        <taxon>Orbiliales</taxon>
        <taxon>Orbiliaceae</taxon>
        <taxon>Orbilia</taxon>
    </lineage>
</organism>
<evidence type="ECO:0000256" key="1">
    <source>
        <dbReference type="ARBA" id="ARBA00000822"/>
    </source>
</evidence>
<evidence type="ECO:0000256" key="9">
    <source>
        <dbReference type="RuleBase" id="RU000489"/>
    </source>
</evidence>
<dbReference type="Pfam" id="PF00704">
    <property type="entry name" value="Glyco_hydro_18"/>
    <property type="match status" value="1"/>
</dbReference>
<evidence type="ECO:0000256" key="4">
    <source>
        <dbReference type="ARBA" id="ARBA00022801"/>
    </source>
</evidence>
<evidence type="ECO:0000259" key="11">
    <source>
        <dbReference type="PROSITE" id="PS51910"/>
    </source>
</evidence>
<evidence type="ECO:0000256" key="5">
    <source>
        <dbReference type="ARBA" id="ARBA00023024"/>
    </source>
</evidence>
<dbReference type="PROSITE" id="PS51910">
    <property type="entry name" value="GH18_2"/>
    <property type="match status" value="1"/>
</dbReference>
<dbReference type="AlphaFoldDB" id="A0AAV9UXS4"/>
<keyword evidence="13" id="KW-1185">Reference proteome</keyword>
<gene>
    <name evidence="12" type="ORF">TWF696_006154</name>
</gene>
<feature type="signal peptide" evidence="10">
    <location>
        <begin position="1"/>
        <end position="19"/>
    </location>
</feature>
<dbReference type="InterPro" id="IPR050314">
    <property type="entry name" value="Glycosyl_Hydrlase_18"/>
</dbReference>
<name>A0AAV9UXS4_9PEZI</name>
<evidence type="ECO:0000256" key="3">
    <source>
        <dbReference type="ARBA" id="ARBA00012729"/>
    </source>
</evidence>
<dbReference type="SUPFAM" id="SSF51445">
    <property type="entry name" value="(Trans)glycosidases"/>
    <property type="match status" value="1"/>
</dbReference>
<dbReference type="GO" id="GO:0008061">
    <property type="term" value="F:chitin binding"/>
    <property type="evidence" value="ECO:0007669"/>
    <property type="project" value="InterPro"/>
</dbReference>
<keyword evidence="6" id="KW-0119">Carbohydrate metabolism</keyword>
<dbReference type="InterPro" id="IPR029070">
    <property type="entry name" value="Chitinase_insertion_sf"/>
</dbReference>
<evidence type="ECO:0000256" key="6">
    <source>
        <dbReference type="ARBA" id="ARBA00023277"/>
    </source>
</evidence>
<evidence type="ECO:0000256" key="8">
    <source>
        <dbReference type="ARBA" id="ARBA00023326"/>
    </source>
</evidence>